<gene>
    <name evidence="1" type="ORF">GPUH_LOCUS24925</name>
</gene>
<dbReference type="Proteomes" id="UP000271098">
    <property type="component" value="Unassembled WGS sequence"/>
</dbReference>
<dbReference type="PANTHER" id="PTHR17583:SF0">
    <property type="entry name" value="PHOSPHOINOSITIDE 3-KINASE REGULATORY SUBUNIT 4"/>
    <property type="match status" value="1"/>
</dbReference>
<keyword evidence="2" id="KW-1185">Reference proteome</keyword>
<organism evidence="3">
    <name type="scientific">Gongylonema pulchrum</name>
    <dbReference type="NCBI Taxonomy" id="637853"/>
    <lineage>
        <taxon>Eukaryota</taxon>
        <taxon>Metazoa</taxon>
        <taxon>Ecdysozoa</taxon>
        <taxon>Nematoda</taxon>
        <taxon>Chromadorea</taxon>
        <taxon>Rhabditida</taxon>
        <taxon>Spirurina</taxon>
        <taxon>Spiruromorpha</taxon>
        <taxon>Spiruroidea</taxon>
        <taxon>Gongylonematidae</taxon>
        <taxon>Gongylonema</taxon>
    </lineage>
</organism>
<dbReference type="AlphaFoldDB" id="A0A183EVD4"/>
<dbReference type="WBParaSite" id="GPUH_0002495501-mRNA-1">
    <property type="protein sequence ID" value="GPUH_0002495501-mRNA-1"/>
    <property type="gene ID" value="GPUH_0002495501"/>
</dbReference>
<sequence>MGNVLSAQIPNQILPVEAYLSDISDVEFVSSLGSTRFMKVARVEHAEGPSLLKVFLLQDPSFSIDPYRDQVCVYLFINKCFVD</sequence>
<reference evidence="3" key="1">
    <citation type="submission" date="2016-06" db="UniProtKB">
        <authorList>
            <consortium name="WormBaseParasite"/>
        </authorList>
    </citation>
    <scope>IDENTIFICATION</scope>
</reference>
<evidence type="ECO:0000313" key="1">
    <source>
        <dbReference type="EMBL" id="VDN43517.1"/>
    </source>
</evidence>
<dbReference type="EMBL" id="UYRT01103034">
    <property type="protein sequence ID" value="VDN43517.1"/>
    <property type="molecule type" value="Genomic_DNA"/>
</dbReference>
<dbReference type="GO" id="GO:0034271">
    <property type="term" value="C:phosphatidylinositol 3-kinase complex, class III, type I"/>
    <property type="evidence" value="ECO:0007669"/>
    <property type="project" value="TreeGrafter"/>
</dbReference>
<dbReference type="GO" id="GO:0071561">
    <property type="term" value="C:nucleus-vacuole junction"/>
    <property type="evidence" value="ECO:0007669"/>
    <property type="project" value="TreeGrafter"/>
</dbReference>
<dbReference type="GO" id="GO:0045324">
    <property type="term" value="P:late endosome to vacuole transport"/>
    <property type="evidence" value="ECO:0007669"/>
    <property type="project" value="InterPro"/>
</dbReference>
<dbReference type="GO" id="GO:0034272">
    <property type="term" value="C:phosphatidylinositol 3-kinase complex, class III, type II"/>
    <property type="evidence" value="ECO:0007669"/>
    <property type="project" value="TreeGrafter"/>
</dbReference>
<dbReference type="PANTHER" id="PTHR17583">
    <property type="entry name" value="PHOSPHOINOSITIDE 3-KINASE REGULATORY SUBUNIT 4"/>
    <property type="match status" value="1"/>
</dbReference>
<dbReference type="GO" id="GO:0016236">
    <property type="term" value="P:macroautophagy"/>
    <property type="evidence" value="ECO:0007669"/>
    <property type="project" value="InterPro"/>
</dbReference>
<dbReference type="OrthoDB" id="242910at2759"/>
<proteinExistence type="predicted"/>
<dbReference type="GO" id="GO:0006623">
    <property type="term" value="P:protein targeting to vacuole"/>
    <property type="evidence" value="ECO:0007669"/>
    <property type="project" value="TreeGrafter"/>
</dbReference>
<name>A0A183EVD4_9BILA</name>
<dbReference type="GO" id="GO:0004674">
    <property type="term" value="F:protein serine/threonine kinase activity"/>
    <property type="evidence" value="ECO:0007669"/>
    <property type="project" value="InterPro"/>
</dbReference>
<accession>A0A183EVD4</accession>
<dbReference type="InterPro" id="IPR045162">
    <property type="entry name" value="Vps15-like"/>
</dbReference>
<evidence type="ECO:0000313" key="3">
    <source>
        <dbReference type="WBParaSite" id="GPUH_0002495501-mRNA-1"/>
    </source>
</evidence>
<reference evidence="1 2" key="2">
    <citation type="submission" date="2018-11" db="EMBL/GenBank/DDBJ databases">
        <authorList>
            <consortium name="Pathogen Informatics"/>
        </authorList>
    </citation>
    <scope>NUCLEOTIDE SEQUENCE [LARGE SCALE GENOMIC DNA]</scope>
</reference>
<protein>
    <submittedName>
        <fullName evidence="3">Protein kinase domain-containing protein</fullName>
    </submittedName>
</protein>
<dbReference type="GO" id="GO:0005770">
    <property type="term" value="C:late endosome"/>
    <property type="evidence" value="ECO:0007669"/>
    <property type="project" value="TreeGrafter"/>
</dbReference>
<evidence type="ECO:0000313" key="2">
    <source>
        <dbReference type="Proteomes" id="UP000271098"/>
    </source>
</evidence>